<dbReference type="GO" id="GO:0004674">
    <property type="term" value="F:protein serine/threonine kinase activity"/>
    <property type="evidence" value="ECO:0007669"/>
    <property type="project" value="UniProtKB-KW"/>
</dbReference>
<keyword evidence="14" id="KW-1185">Reference proteome</keyword>
<evidence type="ECO:0000313" key="14">
    <source>
        <dbReference type="Proteomes" id="UP000604046"/>
    </source>
</evidence>
<accession>A0A812RFM7</accession>
<keyword evidence="7 10" id="KW-0067">ATP-binding</keyword>
<name>A0A812RFM7_9DINO</name>
<dbReference type="SUPFAM" id="SSF56112">
    <property type="entry name" value="Protein kinase-like (PK-like)"/>
    <property type="match status" value="1"/>
</dbReference>
<dbReference type="Gene3D" id="3.30.200.20">
    <property type="entry name" value="Phosphorylase Kinase, domain 1"/>
    <property type="match status" value="1"/>
</dbReference>
<evidence type="ECO:0000256" key="7">
    <source>
        <dbReference type="ARBA" id="ARBA00022840"/>
    </source>
</evidence>
<dbReference type="PANTHER" id="PTHR44899:SF3">
    <property type="entry name" value="SERINE_THREONINE-PROTEIN KINASE NEK1"/>
    <property type="match status" value="1"/>
</dbReference>
<evidence type="ECO:0000256" key="3">
    <source>
        <dbReference type="ARBA" id="ARBA00022527"/>
    </source>
</evidence>
<keyword evidence="3 11" id="KW-0723">Serine/threonine-protein kinase</keyword>
<dbReference type="FunFam" id="3.30.200.20:FF:000097">
    <property type="entry name" value="Probable serine/threonine-protein kinase nek1"/>
    <property type="match status" value="1"/>
</dbReference>
<evidence type="ECO:0000256" key="4">
    <source>
        <dbReference type="ARBA" id="ARBA00022679"/>
    </source>
</evidence>
<dbReference type="PANTHER" id="PTHR44899">
    <property type="entry name" value="CAMK FAMILY PROTEIN KINASE"/>
    <property type="match status" value="1"/>
</dbReference>
<keyword evidence="6" id="KW-0418">Kinase</keyword>
<organism evidence="13 14">
    <name type="scientific">Symbiodinium natans</name>
    <dbReference type="NCBI Taxonomy" id="878477"/>
    <lineage>
        <taxon>Eukaryota</taxon>
        <taxon>Sar</taxon>
        <taxon>Alveolata</taxon>
        <taxon>Dinophyceae</taxon>
        <taxon>Suessiales</taxon>
        <taxon>Symbiodiniaceae</taxon>
        <taxon>Symbiodinium</taxon>
    </lineage>
</organism>
<evidence type="ECO:0000256" key="8">
    <source>
        <dbReference type="ARBA" id="ARBA00047899"/>
    </source>
</evidence>
<keyword evidence="5 10" id="KW-0547">Nucleotide-binding</keyword>
<evidence type="ECO:0000313" key="13">
    <source>
        <dbReference type="EMBL" id="CAE7439531.1"/>
    </source>
</evidence>
<comment type="similarity">
    <text evidence="1">Belongs to the protein kinase superfamily. NEK Ser/Thr protein kinase family. NIMA subfamily.</text>
</comment>
<evidence type="ECO:0000256" key="5">
    <source>
        <dbReference type="ARBA" id="ARBA00022741"/>
    </source>
</evidence>
<comment type="caution">
    <text evidence="13">The sequence shown here is derived from an EMBL/GenBank/DDBJ whole genome shotgun (WGS) entry which is preliminary data.</text>
</comment>
<dbReference type="PROSITE" id="PS50011">
    <property type="entry name" value="PROTEIN_KINASE_DOM"/>
    <property type="match status" value="1"/>
</dbReference>
<keyword evidence="4" id="KW-0808">Transferase</keyword>
<gene>
    <name evidence="13" type="primary">Nek1</name>
    <name evidence="13" type="ORF">SNAT2548_LOCUS23881</name>
</gene>
<proteinExistence type="inferred from homology"/>
<sequence>MPLAHRDFSSVLTKHGFAELKKIGEGSFGKALLVQTEDGTKLVCKAVDVSSASSKETQDAVKESRLLAALKHPYIVRYRHSFIESGWLCIFMDYCEGGDLSKVIESAKRRGQRLPEEQILRWITQALLALKYIHEKHVLHRDLKSGNFFISSSGNLKMGDFGIAKVLSSTMACARTQLFPRYYLSPEVCQEKPYTWPSDIWAMGCILYELCALKAAAFRQVPRGLESVEAALCCQVPFDAPNISALVQRICRGPTPTLPTSSEFLRQLCGATCLIGQQWTTRGNFKSCLVWSIWEVPSLGGGRGVAAREGFCFLPWFWGFRLSDSAVLRQIVGCVYGLDGSFSSCFDR</sequence>
<evidence type="ECO:0000256" key="1">
    <source>
        <dbReference type="ARBA" id="ARBA00010886"/>
    </source>
</evidence>
<evidence type="ECO:0000256" key="6">
    <source>
        <dbReference type="ARBA" id="ARBA00022777"/>
    </source>
</evidence>
<comment type="catalytic activity">
    <reaction evidence="8">
        <text>L-threonyl-[protein] + ATP = O-phospho-L-threonyl-[protein] + ADP + H(+)</text>
        <dbReference type="Rhea" id="RHEA:46608"/>
        <dbReference type="Rhea" id="RHEA-COMP:11060"/>
        <dbReference type="Rhea" id="RHEA-COMP:11605"/>
        <dbReference type="ChEBI" id="CHEBI:15378"/>
        <dbReference type="ChEBI" id="CHEBI:30013"/>
        <dbReference type="ChEBI" id="CHEBI:30616"/>
        <dbReference type="ChEBI" id="CHEBI:61977"/>
        <dbReference type="ChEBI" id="CHEBI:456216"/>
        <dbReference type="EC" id="2.7.11.1"/>
    </reaction>
</comment>
<dbReference type="EMBL" id="CAJNDS010002338">
    <property type="protein sequence ID" value="CAE7439531.1"/>
    <property type="molecule type" value="Genomic_DNA"/>
</dbReference>
<evidence type="ECO:0000256" key="2">
    <source>
        <dbReference type="ARBA" id="ARBA00012513"/>
    </source>
</evidence>
<reference evidence="13" key="1">
    <citation type="submission" date="2021-02" db="EMBL/GenBank/DDBJ databases">
        <authorList>
            <person name="Dougan E. K."/>
            <person name="Rhodes N."/>
            <person name="Thang M."/>
            <person name="Chan C."/>
        </authorList>
    </citation>
    <scope>NUCLEOTIDE SEQUENCE</scope>
</reference>
<dbReference type="InterPro" id="IPR051131">
    <property type="entry name" value="NEK_Ser/Thr_kinase_NIMA"/>
</dbReference>
<dbReference type="InterPro" id="IPR000719">
    <property type="entry name" value="Prot_kinase_dom"/>
</dbReference>
<dbReference type="EC" id="2.7.11.1" evidence="2"/>
<dbReference type="Proteomes" id="UP000604046">
    <property type="component" value="Unassembled WGS sequence"/>
</dbReference>
<feature type="binding site" evidence="10">
    <location>
        <position position="45"/>
    </location>
    <ligand>
        <name>ATP</name>
        <dbReference type="ChEBI" id="CHEBI:30616"/>
    </ligand>
</feature>
<dbReference type="PROSITE" id="PS00108">
    <property type="entry name" value="PROTEIN_KINASE_ST"/>
    <property type="match status" value="1"/>
</dbReference>
<comment type="catalytic activity">
    <reaction evidence="9">
        <text>L-seryl-[protein] + ATP = O-phospho-L-seryl-[protein] + ADP + H(+)</text>
        <dbReference type="Rhea" id="RHEA:17989"/>
        <dbReference type="Rhea" id="RHEA-COMP:9863"/>
        <dbReference type="Rhea" id="RHEA-COMP:11604"/>
        <dbReference type="ChEBI" id="CHEBI:15378"/>
        <dbReference type="ChEBI" id="CHEBI:29999"/>
        <dbReference type="ChEBI" id="CHEBI:30616"/>
        <dbReference type="ChEBI" id="CHEBI:83421"/>
        <dbReference type="ChEBI" id="CHEBI:456216"/>
        <dbReference type="EC" id="2.7.11.1"/>
    </reaction>
</comment>
<evidence type="ECO:0000259" key="12">
    <source>
        <dbReference type="PROSITE" id="PS50011"/>
    </source>
</evidence>
<feature type="domain" description="Protein kinase" evidence="12">
    <location>
        <begin position="17"/>
        <end position="280"/>
    </location>
</feature>
<dbReference type="InterPro" id="IPR008271">
    <property type="entry name" value="Ser/Thr_kinase_AS"/>
</dbReference>
<dbReference type="GO" id="GO:0005524">
    <property type="term" value="F:ATP binding"/>
    <property type="evidence" value="ECO:0007669"/>
    <property type="project" value="UniProtKB-UniRule"/>
</dbReference>
<dbReference type="PROSITE" id="PS00107">
    <property type="entry name" value="PROTEIN_KINASE_ATP"/>
    <property type="match status" value="1"/>
</dbReference>
<dbReference type="OrthoDB" id="248923at2759"/>
<dbReference type="Pfam" id="PF00069">
    <property type="entry name" value="Pkinase"/>
    <property type="match status" value="1"/>
</dbReference>
<evidence type="ECO:0000256" key="11">
    <source>
        <dbReference type="RuleBase" id="RU000304"/>
    </source>
</evidence>
<dbReference type="InterPro" id="IPR011009">
    <property type="entry name" value="Kinase-like_dom_sf"/>
</dbReference>
<dbReference type="InterPro" id="IPR017441">
    <property type="entry name" value="Protein_kinase_ATP_BS"/>
</dbReference>
<evidence type="ECO:0000256" key="10">
    <source>
        <dbReference type="PROSITE-ProRule" id="PRU10141"/>
    </source>
</evidence>
<protein>
    <recommendedName>
        <fullName evidence="2">non-specific serine/threonine protein kinase</fullName>
        <ecNumber evidence="2">2.7.11.1</ecNumber>
    </recommendedName>
</protein>
<evidence type="ECO:0000256" key="9">
    <source>
        <dbReference type="ARBA" id="ARBA00048679"/>
    </source>
</evidence>
<dbReference type="AlphaFoldDB" id="A0A812RFM7"/>
<dbReference type="Gene3D" id="1.10.510.10">
    <property type="entry name" value="Transferase(Phosphotransferase) domain 1"/>
    <property type="match status" value="1"/>
</dbReference>
<dbReference type="SMART" id="SM00220">
    <property type="entry name" value="S_TKc"/>
    <property type="match status" value="1"/>
</dbReference>
<dbReference type="CDD" id="cd08215">
    <property type="entry name" value="STKc_Nek"/>
    <property type="match status" value="1"/>
</dbReference>